<keyword evidence="4" id="KW-1185">Reference proteome</keyword>
<name>A0A9D4WN85_PEA</name>
<dbReference type="Pfam" id="PF11961">
    <property type="entry name" value="DUF3475"/>
    <property type="match status" value="1"/>
</dbReference>
<evidence type="ECO:0000259" key="1">
    <source>
        <dbReference type="Pfam" id="PF05003"/>
    </source>
</evidence>
<evidence type="ECO:0000259" key="2">
    <source>
        <dbReference type="Pfam" id="PF11961"/>
    </source>
</evidence>
<evidence type="ECO:0000313" key="3">
    <source>
        <dbReference type="EMBL" id="KAI5404877.1"/>
    </source>
</evidence>
<feature type="domain" description="DUF668" evidence="1">
    <location>
        <begin position="373"/>
        <end position="458"/>
    </location>
</feature>
<proteinExistence type="predicted"/>
<protein>
    <submittedName>
        <fullName evidence="3">Uncharacterized protein</fullName>
    </submittedName>
</protein>
<dbReference type="GO" id="GO:0045927">
    <property type="term" value="P:positive regulation of growth"/>
    <property type="evidence" value="ECO:0007669"/>
    <property type="project" value="InterPro"/>
</dbReference>
<reference evidence="3 4" key="1">
    <citation type="journal article" date="2022" name="Nat. Genet.">
        <title>Improved pea reference genome and pan-genome highlight genomic features and evolutionary characteristics.</title>
        <authorList>
            <person name="Yang T."/>
            <person name="Liu R."/>
            <person name="Luo Y."/>
            <person name="Hu S."/>
            <person name="Wang D."/>
            <person name="Wang C."/>
            <person name="Pandey M.K."/>
            <person name="Ge S."/>
            <person name="Xu Q."/>
            <person name="Li N."/>
            <person name="Li G."/>
            <person name="Huang Y."/>
            <person name="Saxena R.K."/>
            <person name="Ji Y."/>
            <person name="Li M."/>
            <person name="Yan X."/>
            <person name="He Y."/>
            <person name="Liu Y."/>
            <person name="Wang X."/>
            <person name="Xiang C."/>
            <person name="Varshney R.K."/>
            <person name="Ding H."/>
            <person name="Gao S."/>
            <person name="Zong X."/>
        </authorList>
    </citation>
    <scope>NUCLEOTIDE SEQUENCE [LARGE SCALE GENOMIC DNA]</scope>
    <source>
        <strain evidence="3 4">cv. Zhongwan 6</strain>
    </source>
</reference>
<dbReference type="Gramene" id="Psat05G0187500-T1">
    <property type="protein sequence ID" value="KAI5404877.1"/>
    <property type="gene ID" value="KIW84_051875"/>
</dbReference>
<dbReference type="AlphaFoldDB" id="A0A9D4WN85"/>
<gene>
    <name evidence="3" type="ORF">KIW84_051875</name>
</gene>
<dbReference type="InterPro" id="IPR007700">
    <property type="entry name" value="DUF668"/>
</dbReference>
<comment type="caution">
    <text evidence="3">The sequence shown here is derived from an EMBL/GenBank/DDBJ whole genome shotgun (WGS) entry which is preliminary data.</text>
</comment>
<dbReference type="PANTHER" id="PTHR31730">
    <property type="entry name" value="OS01G0873900 PROTEIN"/>
    <property type="match status" value="1"/>
</dbReference>
<dbReference type="PANTHER" id="PTHR31730:SF26">
    <property type="entry name" value="DUF668 FAMILY PROTEIN"/>
    <property type="match status" value="1"/>
</dbReference>
<feature type="non-terminal residue" evidence="3">
    <location>
        <position position="527"/>
    </location>
</feature>
<dbReference type="Proteomes" id="UP001058974">
    <property type="component" value="Chromosome 5"/>
</dbReference>
<organism evidence="3 4">
    <name type="scientific">Pisum sativum</name>
    <name type="common">Garden pea</name>
    <name type="synonym">Lathyrus oleraceus</name>
    <dbReference type="NCBI Taxonomy" id="3888"/>
    <lineage>
        <taxon>Eukaryota</taxon>
        <taxon>Viridiplantae</taxon>
        <taxon>Streptophyta</taxon>
        <taxon>Embryophyta</taxon>
        <taxon>Tracheophyta</taxon>
        <taxon>Spermatophyta</taxon>
        <taxon>Magnoliopsida</taxon>
        <taxon>eudicotyledons</taxon>
        <taxon>Gunneridae</taxon>
        <taxon>Pentapetalae</taxon>
        <taxon>rosids</taxon>
        <taxon>fabids</taxon>
        <taxon>Fabales</taxon>
        <taxon>Fabaceae</taxon>
        <taxon>Papilionoideae</taxon>
        <taxon>50 kb inversion clade</taxon>
        <taxon>NPAAA clade</taxon>
        <taxon>Hologalegina</taxon>
        <taxon>IRL clade</taxon>
        <taxon>Fabeae</taxon>
        <taxon>Lathyrus</taxon>
    </lineage>
</organism>
<dbReference type="InterPro" id="IPR045021">
    <property type="entry name" value="PSI1/2/3"/>
</dbReference>
<sequence length="527" mass="59914">SQLMGFLKKKKSPAGVNADEVYYDGIPRYVEVDRVFANSDSSLKPFTINNPADITAPPYFPEITETNPAGVTADEVLSDGIPRYADKLSAKQPTVVSEVSSRLGRARPGKVLGFLDSIGSSMTNLSASSKFVSRAAVNGTRISILAFEVANTIIKGYRLMQSLSTQNIRHLKEEVLLSEAVHDLVSKEKDELLRIVAADKWHELKVFSEEVSRFGNRSKDPQWRNLDCYFEKISKESSAQRLSRDEAESIMQELMTSAQFTVELYHKLNAMTRFEQDFWHKGEKEDQRGDNNLAFLEATIKSQRKQIKNIKKKSFWCRNMEEVIEKLKDIVHFLHLEIRNNFGSAVCSERCILHARVHVDQKPIIGHIGNRQRLGAAGLALHYANIVLQIDTLVARSLSMLANTRDSLYQNLPPNIKSALRSKLPSYHVIEELTVAEIKYEMKKTLHWLVPIATNTSKAHHCFGWLGEWENTVSEVDTKVFQGSVMRIETFHYAYKDKVEHYILELLLWLHRMAIKSKIGSRGVYGS</sequence>
<dbReference type="InterPro" id="IPR021864">
    <property type="entry name" value="DUF3475"/>
</dbReference>
<accession>A0A9D4WN85</accession>
<evidence type="ECO:0000313" key="4">
    <source>
        <dbReference type="Proteomes" id="UP001058974"/>
    </source>
</evidence>
<feature type="domain" description="DUF3475" evidence="2">
    <location>
        <begin position="144"/>
        <end position="200"/>
    </location>
</feature>
<dbReference type="Pfam" id="PF05003">
    <property type="entry name" value="DUF668"/>
    <property type="match status" value="1"/>
</dbReference>
<dbReference type="EMBL" id="JAMSHJ010000005">
    <property type="protein sequence ID" value="KAI5404877.1"/>
    <property type="molecule type" value="Genomic_DNA"/>
</dbReference>